<evidence type="ECO:0000313" key="1">
    <source>
        <dbReference type="EMBL" id="KAI0035201.1"/>
    </source>
</evidence>
<gene>
    <name evidence="1" type="ORF">K488DRAFT_83284</name>
</gene>
<proteinExistence type="predicted"/>
<accession>A0ACB8QTM9</accession>
<comment type="caution">
    <text evidence="1">The sequence shown here is derived from an EMBL/GenBank/DDBJ whole genome shotgun (WGS) entry which is preliminary data.</text>
</comment>
<reference evidence="1" key="2">
    <citation type="journal article" date="2022" name="New Phytol.">
        <title>Evolutionary transition to the ectomycorrhizal habit in the genomes of a hyperdiverse lineage of mushroom-forming fungi.</title>
        <authorList>
            <person name="Looney B."/>
            <person name="Miyauchi S."/>
            <person name="Morin E."/>
            <person name="Drula E."/>
            <person name="Courty P.E."/>
            <person name="Kohler A."/>
            <person name="Kuo A."/>
            <person name="LaButti K."/>
            <person name="Pangilinan J."/>
            <person name="Lipzen A."/>
            <person name="Riley R."/>
            <person name="Andreopoulos W."/>
            <person name="He G."/>
            <person name="Johnson J."/>
            <person name="Nolan M."/>
            <person name="Tritt A."/>
            <person name="Barry K.W."/>
            <person name="Grigoriev I.V."/>
            <person name="Nagy L.G."/>
            <person name="Hibbett D."/>
            <person name="Henrissat B."/>
            <person name="Matheny P.B."/>
            <person name="Labbe J."/>
            <person name="Martin F.M."/>
        </authorList>
    </citation>
    <scope>NUCLEOTIDE SEQUENCE</scope>
    <source>
        <strain evidence="1">EC-137</strain>
    </source>
</reference>
<name>A0ACB8QTM9_9AGAM</name>
<organism evidence="1 2">
    <name type="scientific">Vararia minispora EC-137</name>
    <dbReference type="NCBI Taxonomy" id="1314806"/>
    <lineage>
        <taxon>Eukaryota</taxon>
        <taxon>Fungi</taxon>
        <taxon>Dikarya</taxon>
        <taxon>Basidiomycota</taxon>
        <taxon>Agaricomycotina</taxon>
        <taxon>Agaricomycetes</taxon>
        <taxon>Russulales</taxon>
        <taxon>Lachnocladiaceae</taxon>
        <taxon>Vararia</taxon>
    </lineage>
</organism>
<evidence type="ECO:0000313" key="2">
    <source>
        <dbReference type="Proteomes" id="UP000814128"/>
    </source>
</evidence>
<dbReference type="Proteomes" id="UP000814128">
    <property type="component" value="Unassembled WGS sequence"/>
</dbReference>
<dbReference type="EMBL" id="MU273488">
    <property type="protein sequence ID" value="KAI0035201.1"/>
    <property type="molecule type" value="Genomic_DNA"/>
</dbReference>
<sequence>MGRTAKVCKRTKKTASSAQKNLAGDAPSARPEQTVVAIAAKKIGLKSKAAVHKRRPGTEGRVLGGADYVDIMMGGRKKAREEATKLPPSDE</sequence>
<protein>
    <submittedName>
        <fullName evidence="1">Uncharacterized protein</fullName>
    </submittedName>
</protein>
<keyword evidence="2" id="KW-1185">Reference proteome</keyword>
<reference evidence="1" key="1">
    <citation type="submission" date="2021-02" db="EMBL/GenBank/DDBJ databases">
        <authorList>
            <consortium name="DOE Joint Genome Institute"/>
            <person name="Ahrendt S."/>
            <person name="Looney B.P."/>
            <person name="Miyauchi S."/>
            <person name="Morin E."/>
            <person name="Drula E."/>
            <person name="Courty P.E."/>
            <person name="Chicoki N."/>
            <person name="Fauchery L."/>
            <person name="Kohler A."/>
            <person name="Kuo A."/>
            <person name="Labutti K."/>
            <person name="Pangilinan J."/>
            <person name="Lipzen A."/>
            <person name="Riley R."/>
            <person name="Andreopoulos W."/>
            <person name="He G."/>
            <person name="Johnson J."/>
            <person name="Barry K.W."/>
            <person name="Grigoriev I.V."/>
            <person name="Nagy L."/>
            <person name="Hibbett D."/>
            <person name="Henrissat B."/>
            <person name="Matheny P.B."/>
            <person name="Labbe J."/>
            <person name="Martin F."/>
        </authorList>
    </citation>
    <scope>NUCLEOTIDE SEQUENCE</scope>
    <source>
        <strain evidence="1">EC-137</strain>
    </source>
</reference>